<dbReference type="InterPro" id="IPR038287">
    <property type="entry name" value="Cse2_sf"/>
</dbReference>
<dbReference type="Proteomes" id="UP000217780">
    <property type="component" value="Unassembled WGS sequence"/>
</dbReference>
<name>A0A2A2T8R0_9BURK</name>
<dbReference type="InterPro" id="IPR013382">
    <property type="entry name" value="CRISPR-assoc_prot_Cse2"/>
</dbReference>
<gene>
    <name evidence="1" type="primary">casB</name>
    <name evidence="1" type="ORF">CLI92_01115</name>
</gene>
<evidence type="ECO:0000313" key="1">
    <source>
        <dbReference type="EMBL" id="PAX18463.1"/>
    </source>
</evidence>
<dbReference type="EMBL" id="NTBI01000001">
    <property type="protein sequence ID" value="PAX18463.1"/>
    <property type="molecule type" value="Genomic_DNA"/>
</dbReference>
<dbReference type="GeneID" id="93873126"/>
<organism evidence="1 2">
    <name type="scientific">Vandammella animalimorsus</name>
    <dbReference type="NCBI Taxonomy" id="2029117"/>
    <lineage>
        <taxon>Bacteria</taxon>
        <taxon>Pseudomonadati</taxon>
        <taxon>Pseudomonadota</taxon>
        <taxon>Betaproteobacteria</taxon>
        <taxon>Burkholderiales</taxon>
        <taxon>Comamonadaceae</taxon>
        <taxon>Vandammella</taxon>
    </lineage>
</organism>
<comment type="caution">
    <text evidence="1">The sequence shown here is derived from an EMBL/GenBank/DDBJ whole genome shotgun (WGS) entry which is preliminary data.</text>
</comment>
<accession>A0A2A2T8R0</accession>
<proteinExistence type="predicted"/>
<dbReference type="Gene3D" id="1.10.520.40">
    <property type="entry name" value="CRISPR-associated protein Cse2"/>
    <property type="match status" value="1"/>
</dbReference>
<dbReference type="Pfam" id="PF09485">
    <property type="entry name" value="CRISPR_Cse2"/>
    <property type="match status" value="1"/>
</dbReference>
<evidence type="ECO:0000313" key="2">
    <source>
        <dbReference type="Proteomes" id="UP000217780"/>
    </source>
</evidence>
<reference evidence="1 2" key="1">
    <citation type="submission" date="2017-08" db="EMBL/GenBank/DDBJ databases">
        <title>WGS of Clinical strains of the CDC Group NO-1 linked to zoonotic infections in humans.</title>
        <authorList>
            <person name="Bernier A.-M."/>
            <person name="Bernard K."/>
        </authorList>
    </citation>
    <scope>NUCLEOTIDE SEQUENCE [LARGE SCALE GENOMIC DNA]</scope>
    <source>
        <strain evidence="1 2">NML91-0035</strain>
    </source>
</reference>
<sequence length="216" mass="24183">MKPPKPRLNESQRAWVRDWWRALQPLAEGEAPPQGELARLGRGARAQLRRCRQAGALLVQPAVFALAHGLIERSHERLADAPLTYERLAWVAAVLVCIKNDTQDGRSLAWHLGKAAGGEREAMSERRFKAMLRCTALPDLCTHWRRAVKLADGTADVARLADDLLAWQFDLEHGRPRASDGIRFHWAFDYYLNAKEQGEAAPALPADTASTEENHP</sequence>
<protein>
    <submittedName>
        <fullName evidence="1">Type I-E CRISPR-associated protein Cse2/CasB</fullName>
    </submittedName>
</protein>
<dbReference type="AlphaFoldDB" id="A0A2A2T8R0"/>
<dbReference type="NCBIfam" id="TIGR02548">
    <property type="entry name" value="casB_cse2"/>
    <property type="match status" value="1"/>
</dbReference>
<dbReference type="CDD" id="cd09731">
    <property type="entry name" value="Cse2_I-E"/>
    <property type="match status" value="1"/>
</dbReference>
<dbReference type="RefSeq" id="WP_095541230.1">
    <property type="nucleotide sequence ID" value="NZ_NSJC01000001.1"/>
</dbReference>